<keyword evidence="2" id="KW-0378">Hydrolase</keyword>
<feature type="domain" description="Capsule synthesis protein CapA" evidence="4">
    <location>
        <begin position="17"/>
        <end position="266"/>
    </location>
</feature>
<evidence type="ECO:0000313" key="6">
    <source>
        <dbReference type="Proteomes" id="UP000054874"/>
    </source>
</evidence>
<dbReference type="GO" id="GO:0009166">
    <property type="term" value="P:nucleotide catabolic process"/>
    <property type="evidence" value="ECO:0007669"/>
    <property type="project" value="InterPro"/>
</dbReference>
<dbReference type="InterPro" id="IPR008964">
    <property type="entry name" value="Invasin/intimin_cell_adhesion"/>
</dbReference>
<dbReference type="GO" id="GO:0016788">
    <property type="term" value="F:hydrolase activity, acting on ester bonds"/>
    <property type="evidence" value="ECO:0007669"/>
    <property type="project" value="InterPro"/>
</dbReference>
<dbReference type="InterPro" id="IPR006179">
    <property type="entry name" value="5_nucleotidase/apyrase"/>
</dbReference>
<dbReference type="SUPFAM" id="SSF55816">
    <property type="entry name" value="5'-nucleotidase (syn. UDP-sugar hydrolase), C-terminal domain"/>
    <property type="match status" value="1"/>
</dbReference>
<keyword evidence="1 2" id="KW-0732">Signal</keyword>
<dbReference type="STRING" id="290052.ASU35_16095"/>
<evidence type="ECO:0008006" key="7">
    <source>
        <dbReference type="Google" id="ProtNLM"/>
    </source>
</evidence>
<evidence type="ECO:0000313" key="5">
    <source>
        <dbReference type="EMBL" id="KSV57532.1"/>
    </source>
</evidence>
<gene>
    <name evidence="5" type="ORF">ASU35_16095</name>
</gene>
<dbReference type="InterPro" id="IPR008334">
    <property type="entry name" value="5'-Nucleotdase_C"/>
</dbReference>
<dbReference type="InterPro" id="IPR004843">
    <property type="entry name" value="Calcineurin-like_PHP"/>
</dbReference>
<sequence length="594" mass="63812">MNKKLTKQLLSLVLAMAMVFSGLMIPAKAEAASTTTKISIIHTNDTHGRLLDSDEYGASWGFAKIATLVKETKAANPNTLVLDAGDAFQGMPIINISKGKGLIPILEAVGYDAMTMGNHEFDFGLAALQDLEKSMTKIPMVTANIYKTTGGRAFTQYTIKTVGGVKVGIFGLTTPETTYKSHPDNTKGLTFMDPVKSAKNIVKELEAQVDIIICLSHLGTEGEDTSFKVAENVKGIDLIIDGHSHTELPFGVIEVNGTMIAQTGEYTKNVGMVELEIADKKIVKKSAVLLADSENVKEDESVKTLIEKLKKENEPLFAQVVGETAVELDGVRENVRTKETNLGNLSTDALRVMTGADCAVQNGGGIRASIKAGNITKLDMATVFPFGNTVEVREMTGEAILKALEHSVSVYPDANGGFLQVSGITFKFNPEKEAGSRVVSVKINGKDLSLTKKYTVAMNNFTAAGGDGYEMFVGTKKVAELGTLEEVLVQYFQKNGTKGCEVSGRITTVTGKDAQPKLSLTKKVSSLKVTKSYTFEAEMKNVVAPEKITWSVDKKDIASISKTTGKLTAKKAGKVKVTATCGKYKTTVTVKITK</sequence>
<evidence type="ECO:0000259" key="3">
    <source>
        <dbReference type="SMART" id="SM00635"/>
    </source>
</evidence>
<reference evidence="5 6" key="1">
    <citation type="submission" date="2015-11" db="EMBL/GenBank/DDBJ databases">
        <title>Butyribacter intestini gen. nov., sp. nov., a butyric acid-producing bacterium of the family Lachnospiraceae isolated from the human faeces.</title>
        <authorList>
            <person name="Zou Y."/>
            <person name="Xue W."/>
            <person name="Luo G."/>
            <person name="Lv M."/>
        </authorList>
    </citation>
    <scope>NUCLEOTIDE SEQUENCE [LARGE SCALE GENOMIC DNA]</scope>
    <source>
        <strain evidence="5 6">ACET-33324</strain>
    </source>
</reference>
<name>A0A0V8QAN9_9FIRM</name>
<dbReference type="AlphaFoldDB" id="A0A0V8QAN9"/>
<keyword evidence="6" id="KW-1185">Reference proteome</keyword>
<dbReference type="EMBL" id="LNAM01000216">
    <property type="protein sequence ID" value="KSV57532.1"/>
    <property type="molecule type" value="Genomic_DNA"/>
</dbReference>
<dbReference type="PROSITE" id="PS00785">
    <property type="entry name" value="5_NUCLEOTIDASE_1"/>
    <property type="match status" value="1"/>
</dbReference>
<dbReference type="Gene3D" id="3.90.780.10">
    <property type="entry name" value="5'-Nucleotidase, C-terminal domain"/>
    <property type="match status" value="1"/>
</dbReference>
<organism evidence="5 6">
    <name type="scientific">Acetivibrio ethanolgignens</name>
    <dbReference type="NCBI Taxonomy" id="290052"/>
    <lineage>
        <taxon>Bacteria</taxon>
        <taxon>Bacillati</taxon>
        <taxon>Bacillota</taxon>
        <taxon>Clostridia</taxon>
        <taxon>Eubacteriales</taxon>
        <taxon>Oscillospiraceae</taxon>
        <taxon>Acetivibrio</taxon>
    </lineage>
</organism>
<dbReference type="RefSeq" id="WP_058354229.1">
    <property type="nucleotide sequence ID" value="NZ_CABMMD010000216.1"/>
</dbReference>
<evidence type="ECO:0000259" key="4">
    <source>
        <dbReference type="SMART" id="SM00854"/>
    </source>
</evidence>
<dbReference type="SMART" id="SM00635">
    <property type="entry name" value="BID_2"/>
    <property type="match status" value="1"/>
</dbReference>
<dbReference type="PROSITE" id="PS00786">
    <property type="entry name" value="5_NUCLEOTIDASE_2"/>
    <property type="match status" value="1"/>
</dbReference>
<dbReference type="SUPFAM" id="SSF56300">
    <property type="entry name" value="Metallo-dependent phosphatases"/>
    <property type="match status" value="1"/>
</dbReference>
<keyword evidence="2" id="KW-0547">Nucleotide-binding</keyword>
<accession>A0A0V8QAN9</accession>
<evidence type="ECO:0000256" key="2">
    <source>
        <dbReference type="RuleBase" id="RU362119"/>
    </source>
</evidence>
<protein>
    <recommendedName>
        <fullName evidence="7">Multifunctional 2',3'-cyclic-nucleotide 2'-phosphodiesterase/5'-nucleotidase/3'-nucleotidase</fullName>
    </recommendedName>
</protein>
<comment type="caution">
    <text evidence="5">The sequence shown here is derived from an EMBL/GenBank/DDBJ whole genome shotgun (WGS) entry which is preliminary data.</text>
</comment>
<dbReference type="GO" id="GO:0046872">
    <property type="term" value="F:metal ion binding"/>
    <property type="evidence" value="ECO:0007669"/>
    <property type="project" value="InterPro"/>
</dbReference>
<feature type="chain" id="PRO_5006774117" description="Multifunctional 2',3'-cyclic-nucleotide 2'-phosphodiesterase/5'-nucleotidase/3'-nucleotidase" evidence="2">
    <location>
        <begin position="32"/>
        <end position="594"/>
    </location>
</feature>
<dbReference type="CDD" id="cd00845">
    <property type="entry name" value="MPP_UshA_N_like"/>
    <property type="match status" value="1"/>
</dbReference>
<dbReference type="Gene3D" id="2.60.40.1080">
    <property type="match status" value="1"/>
</dbReference>
<dbReference type="PANTHER" id="PTHR11575">
    <property type="entry name" value="5'-NUCLEOTIDASE-RELATED"/>
    <property type="match status" value="1"/>
</dbReference>
<dbReference type="Pfam" id="PF00149">
    <property type="entry name" value="Metallophos"/>
    <property type="match status" value="1"/>
</dbReference>
<dbReference type="SMART" id="SM00854">
    <property type="entry name" value="PGA_cap"/>
    <property type="match status" value="1"/>
</dbReference>
<dbReference type="InterPro" id="IPR029052">
    <property type="entry name" value="Metallo-depent_PP-like"/>
</dbReference>
<dbReference type="Proteomes" id="UP000054874">
    <property type="component" value="Unassembled WGS sequence"/>
</dbReference>
<dbReference type="SUPFAM" id="SSF49373">
    <property type="entry name" value="Invasin/intimin cell-adhesion fragments"/>
    <property type="match status" value="1"/>
</dbReference>
<dbReference type="Pfam" id="PF02872">
    <property type="entry name" value="5_nucleotid_C"/>
    <property type="match status" value="1"/>
</dbReference>
<dbReference type="InterPro" id="IPR006146">
    <property type="entry name" value="5'-Nucleotdase_CS"/>
</dbReference>
<feature type="domain" description="BIG2" evidence="3">
    <location>
        <begin position="514"/>
        <end position="591"/>
    </location>
</feature>
<evidence type="ECO:0000256" key="1">
    <source>
        <dbReference type="ARBA" id="ARBA00022729"/>
    </source>
</evidence>
<dbReference type="PANTHER" id="PTHR11575:SF24">
    <property type="entry name" value="5'-NUCLEOTIDASE"/>
    <property type="match status" value="1"/>
</dbReference>
<dbReference type="Pfam" id="PF02368">
    <property type="entry name" value="Big_2"/>
    <property type="match status" value="1"/>
</dbReference>
<dbReference type="Gene3D" id="3.60.21.10">
    <property type="match status" value="1"/>
</dbReference>
<dbReference type="InterPro" id="IPR003343">
    <property type="entry name" value="Big_2"/>
</dbReference>
<dbReference type="InterPro" id="IPR036907">
    <property type="entry name" value="5'-Nucleotdase_C_sf"/>
</dbReference>
<dbReference type="PRINTS" id="PR01607">
    <property type="entry name" value="APYRASEFAMLY"/>
</dbReference>
<dbReference type="InterPro" id="IPR019079">
    <property type="entry name" value="Capsule_synth_CapA"/>
</dbReference>
<dbReference type="GO" id="GO:0000166">
    <property type="term" value="F:nucleotide binding"/>
    <property type="evidence" value="ECO:0007669"/>
    <property type="project" value="UniProtKB-KW"/>
</dbReference>
<comment type="similarity">
    <text evidence="2">Belongs to the 5'-nucleotidase family.</text>
</comment>
<feature type="signal peptide" evidence="2">
    <location>
        <begin position="1"/>
        <end position="31"/>
    </location>
</feature>
<proteinExistence type="inferred from homology"/>